<dbReference type="EMBL" id="CP015217">
    <property type="protein sequence ID" value="AOP34103.1"/>
    <property type="molecule type" value="Genomic_DNA"/>
</dbReference>
<evidence type="ECO:0000313" key="3">
    <source>
        <dbReference type="Proteomes" id="UP000094197"/>
    </source>
</evidence>
<accession>A0A1D7UX05</accession>
<dbReference type="AlphaFoldDB" id="A0A1D7UX05"/>
<feature type="transmembrane region" description="Helical" evidence="1">
    <location>
        <begin position="7"/>
        <end position="28"/>
    </location>
</feature>
<keyword evidence="1" id="KW-0812">Transmembrane</keyword>
<keyword evidence="1" id="KW-1133">Transmembrane helix</keyword>
<dbReference type="Proteomes" id="UP000094197">
    <property type="component" value="Chromosome 1"/>
</dbReference>
<organism evidence="2 3">
    <name type="scientific">Leptospira tipperaryensis</name>
    <dbReference type="NCBI Taxonomy" id="2564040"/>
    <lineage>
        <taxon>Bacteria</taxon>
        <taxon>Pseudomonadati</taxon>
        <taxon>Spirochaetota</taxon>
        <taxon>Spirochaetia</taxon>
        <taxon>Leptospirales</taxon>
        <taxon>Leptospiraceae</taxon>
        <taxon>Leptospira</taxon>
    </lineage>
</organism>
<dbReference type="KEGG" id="laj:A0128_09765"/>
<proteinExistence type="predicted"/>
<evidence type="ECO:0000256" key="1">
    <source>
        <dbReference type="SAM" id="Phobius"/>
    </source>
</evidence>
<sequence>METIRKWSGGLFLFGIAFNLLCASWMNLSGVCPIGISNLIGTVSADSTPPCHKESSNSTSSDSSAPCCSSEVVKADSSIEFRFETQNFFATHVILVLFLLPPDSILNPRGQNIDSDRRHSASLSDLKNPISLLQVFLI</sequence>
<evidence type="ECO:0000313" key="2">
    <source>
        <dbReference type="EMBL" id="AOP34103.1"/>
    </source>
</evidence>
<reference evidence="2 3" key="1">
    <citation type="submission" date="2016-04" db="EMBL/GenBank/DDBJ databases">
        <title>Complete genome seqeunce of Leptospira alstonii serovar Room22.</title>
        <authorList>
            <person name="Nally J.E."/>
            <person name="Bayles D.O."/>
            <person name="Hurley D."/>
            <person name="Fanning S."/>
            <person name="McMahon B.J."/>
            <person name="Arent Z."/>
        </authorList>
    </citation>
    <scope>NUCLEOTIDE SEQUENCE [LARGE SCALE GENOMIC DNA]</scope>
    <source>
        <strain evidence="2 3">GWTS #1</strain>
    </source>
</reference>
<keyword evidence="1" id="KW-0472">Membrane</keyword>
<name>A0A1D7UX05_9LEPT</name>
<keyword evidence="3" id="KW-1185">Reference proteome</keyword>
<protein>
    <submittedName>
        <fullName evidence="2">Uncharacterized protein</fullName>
    </submittedName>
</protein>
<gene>
    <name evidence="2" type="ORF">A0128_09765</name>
</gene>